<comment type="caution">
    <text evidence="2">The sequence shown here is derived from an EMBL/GenBank/DDBJ whole genome shotgun (WGS) entry which is preliminary data.</text>
</comment>
<dbReference type="AlphaFoldDB" id="A0A3E0VVJ5"/>
<evidence type="ECO:0000313" key="3">
    <source>
        <dbReference type="Proteomes" id="UP000256541"/>
    </source>
</evidence>
<dbReference type="RefSeq" id="WP_116412441.1">
    <property type="nucleotide sequence ID" value="NZ_NBXB01000039.1"/>
</dbReference>
<proteinExistence type="predicted"/>
<name>A0A3E0VVJ5_9MICO</name>
<evidence type="ECO:0000313" key="2">
    <source>
        <dbReference type="EMBL" id="RFA12857.1"/>
    </source>
</evidence>
<keyword evidence="1" id="KW-1133">Transmembrane helix</keyword>
<keyword evidence="1" id="KW-0812">Transmembrane</keyword>
<feature type="transmembrane region" description="Helical" evidence="1">
    <location>
        <begin position="59"/>
        <end position="80"/>
    </location>
</feature>
<reference evidence="2 3" key="1">
    <citation type="submission" date="2017-04" db="EMBL/GenBank/DDBJ databases">
        <title>Comparative genome analysis of Subtercola boreus.</title>
        <authorList>
            <person name="Cho Y.-J."/>
            <person name="Cho A."/>
            <person name="Kim O.-S."/>
            <person name="Lee J.-I."/>
        </authorList>
    </citation>
    <scope>NUCLEOTIDE SEQUENCE [LARGE SCALE GENOMIC DNA]</scope>
    <source>
        <strain evidence="2 3">P27479</strain>
    </source>
</reference>
<accession>A0A3E0VVJ5</accession>
<sequence>MFAAVQVIILTVFVFSQGLGSLFLASLPDASPSNLAAVALAPQLWVLPAAATRLVRPRWLLVVSAAGLALALLLGGAAALSGQQHQSALNAAYDGPVYAPSLSPASPVAGFHLRGVELPNGYATYDGAVQVSLSYISPGPGADASGDRYYDVGFSATHNPDACPSSATYSTCTEVGTAFGAPVRRSESSGDYLVELPRGSVTLTGSLTPAEALTVLADLQPSSLDAVARLRVTTP</sequence>
<dbReference type="Proteomes" id="UP000256541">
    <property type="component" value="Unassembled WGS sequence"/>
</dbReference>
<gene>
    <name evidence="2" type="ORF">B7R22_14500</name>
</gene>
<dbReference type="EMBL" id="NBXB01000039">
    <property type="protein sequence ID" value="RFA12857.1"/>
    <property type="molecule type" value="Genomic_DNA"/>
</dbReference>
<evidence type="ECO:0000256" key="1">
    <source>
        <dbReference type="SAM" id="Phobius"/>
    </source>
</evidence>
<protein>
    <submittedName>
        <fullName evidence="2">Uncharacterized protein</fullName>
    </submittedName>
</protein>
<organism evidence="2 3">
    <name type="scientific">Subtercola boreus</name>
    <dbReference type="NCBI Taxonomy" id="120213"/>
    <lineage>
        <taxon>Bacteria</taxon>
        <taxon>Bacillati</taxon>
        <taxon>Actinomycetota</taxon>
        <taxon>Actinomycetes</taxon>
        <taxon>Micrococcales</taxon>
        <taxon>Microbacteriaceae</taxon>
        <taxon>Subtercola</taxon>
    </lineage>
</organism>
<keyword evidence="1" id="KW-0472">Membrane</keyword>